<dbReference type="Proteomes" id="UP000193487">
    <property type="component" value="Unassembled WGS sequence"/>
</dbReference>
<feature type="domain" description="Transposase IS4-like" evidence="2">
    <location>
        <begin position="281"/>
        <end position="330"/>
    </location>
</feature>
<evidence type="ECO:0000259" key="2">
    <source>
        <dbReference type="Pfam" id="PF01609"/>
    </source>
</evidence>
<evidence type="ECO:0000313" key="4">
    <source>
        <dbReference type="EMBL" id="ORV97861.1"/>
    </source>
</evidence>
<dbReference type="PANTHER" id="PTHR35604">
    <property type="entry name" value="TRANSPOSASE INSH FOR INSERTION SEQUENCE ELEMENT IS5A-RELATED"/>
    <property type="match status" value="1"/>
</dbReference>
<dbReference type="GO" id="GO:0004803">
    <property type="term" value="F:transposase activity"/>
    <property type="evidence" value="ECO:0007669"/>
    <property type="project" value="InterPro"/>
</dbReference>
<keyword evidence="5" id="KW-1185">Reference proteome</keyword>
<protein>
    <submittedName>
        <fullName evidence="4">Transposase</fullName>
    </submittedName>
</protein>
<dbReference type="GO" id="GO:0006313">
    <property type="term" value="P:DNA transposition"/>
    <property type="evidence" value="ECO:0007669"/>
    <property type="project" value="InterPro"/>
</dbReference>
<dbReference type="Pfam" id="PF05598">
    <property type="entry name" value="DUF772"/>
    <property type="match status" value="1"/>
</dbReference>
<comment type="caution">
    <text evidence="4">The sequence shown here is derived from an EMBL/GenBank/DDBJ whole genome shotgun (WGS) entry which is preliminary data.</text>
</comment>
<dbReference type="PANTHER" id="PTHR35604:SF2">
    <property type="entry name" value="TRANSPOSASE INSH FOR INSERTION SEQUENCE ELEMENT IS5A-RELATED"/>
    <property type="match status" value="1"/>
</dbReference>
<evidence type="ECO:0000313" key="5">
    <source>
        <dbReference type="Proteomes" id="UP000193487"/>
    </source>
</evidence>
<gene>
    <name evidence="4" type="ORF">AWC14_14240</name>
</gene>
<proteinExistence type="predicted"/>
<name>A0A1X1XG38_9MYCO</name>
<dbReference type="GO" id="GO:0003677">
    <property type="term" value="F:DNA binding"/>
    <property type="evidence" value="ECO:0007669"/>
    <property type="project" value="InterPro"/>
</dbReference>
<feature type="compositionally biased region" description="Basic and acidic residues" evidence="1">
    <location>
        <begin position="383"/>
        <end position="393"/>
    </location>
</feature>
<dbReference type="OrthoDB" id="3313640at2"/>
<dbReference type="InterPro" id="IPR008490">
    <property type="entry name" value="Transposase_InsH_N"/>
</dbReference>
<dbReference type="EMBL" id="LQPE01000164">
    <property type="protein sequence ID" value="ORV97861.1"/>
    <property type="molecule type" value="Genomic_DNA"/>
</dbReference>
<reference evidence="4 5" key="1">
    <citation type="submission" date="2016-01" db="EMBL/GenBank/DDBJ databases">
        <title>The new phylogeny of the genus Mycobacterium.</title>
        <authorList>
            <person name="Tarcisio F."/>
            <person name="Conor M."/>
            <person name="Antonella G."/>
            <person name="Elisabetta G."/>
            <person name="Giulia F.S."/>
            <person name="Sara T."/>
            <person name="Anna F."/>
            <person name="Clotilde B."/>
            <person name="Roberto B."/>
            <person name="Veronica D.S."/>
            <person name="Fabio R."/>
            <person name="Monica P."/>
            <person name="Olivier J."/>
            <person name="Enrico T."/>
            <person name="Nicola S."/>
        </authorList>
    </citation>
    <scope>NUCLEOTIDE SEQUENCE [LARGE SCALE GENOMIC DNA]</scope>
    <source>
        <strain evidence="4 5">DSM 45166</strain>
    </source>
</reference>
<feature type="non-terminal residue" evidence="4">
    <location>
        <position position="399"/>
    </location>
</feature>
<feature type="domain" description="Transposase InsH N-terminal" evidence="3">
    <location>
        <begin position="42"/>
        <end position="115"/>
    </location>
</feature>
<feature type="region of interest" description="Disordered" evidence="1">
    <location>
        <begin position="329"/>
        <end position="399"/>
    </location>
</feature>
<evidence type="ECO:0000256" key="1">
    <source>
        <dbReference type="SAM" id="MobiDB-lite"/>
    </source>
</evidence>
<dbReference type="InterPro" id="IPR002559">
    <property type="entry name" value="Transposase_11"/>
</dbReference>
<organism evidence="4 5">
    <name type="scientific">Mycobacterium kyorinense</name>
    <dbReference type="NCBI Taxonomy" id="487514"/>
    <lineage>
        <taxon>Bacteria</taxon>
        <taxon>Bacillati</taxon>
        <taxon>Actinomycetota</taxon>
        <taxon>Actinomycetes</taxon>
        <taxon>Mycobacteriales</taxon>
        <taxon>Mycobacteriaceae</taxon>
        <taxon>Mycobacterium</taxon>
    </lineage>
</organism>
<dbReference type="AlphaFoldDB" id="A0A1X1XG38"/>
<dbReference type="Pfam" id="PF01609">
    <property type="entry name" value="DDE_Tnp_1"/>
    <property type="match status" value="1"/>
</dbReference>
<dbReference type="RefSeq" id="WP_085241479.1">
    <property type="nucleotide sequence ID" value="NZ_LQPE01000164.1"/>
</dbReference>
<evidence type="ECO:0000259" key="3">
    <source>
        <dbReference type="Pfam" id="PF05598"/>
    </source>
</evidence>
<sequence>MALGCEVRQGRFDDVMLLVGDQLPVGSIYRLLAEHGGALFGDEYFADLFKASTRGRPTVPARVVATVMLLQAYEGLSDREACDRLAFDLRWKAAAGLTVGAAAFHPTVLVGMRNRLRASDRPRRLFDDVNTIARAAGLLRGRRRVLDSTPLFDAVATQDTVIQLRAVIRKVLSAADRADPVLAGTVRTALQRDDDYATLGKPPCDWDDPAAREALVDALVRDALAVLAVLDGHELGGPLAEAAELLGLVAGQDVEAGEDGVFRIARRVARDRLISTVDVAARHGHKSRARTFDGYKSHLSVDPDEELITNVAVTAANTADREVIDELLAEPATGAPADTESVTGEPYADTAEDDGCGSQNGSGSKGFEVYGDSAYAGGATLDEQTRRGHDMRAKVPPVR</sequence>
<accession>A0A1X1XG38</accession>